<sequence>MNNTKRWLYSCLTIIFIQMIVVLFYLTGLLSRFPESIASIVWLVAGFLGLMVGFIVALKKGMSRAVDYLAFSIMIVGGLLVILYVIAMFITSM</sequence>
<dbReference type="EMBL" id="JTFC01000025">
    <property type="protein sequence ID" value="RUS57457.1"/>
    <property type="molecule type" value="Genomic_DNA"/>
</dbReference>
<protein>
    <submittedName>
        <fullName evidence="2">Uncharacterized protein</fullName>
    </submittedName>
</protein>
<accession>A0A433RVX7</accession>
<keyword evidence="1" id="KW-1133">Transmembrane helix</keyword>
<feature type="transmembrane region" description="Helical" evidence="1">
    <location>
        <begin position="36"/>
        <end position="56"/>
    </location>
</feature>
<keyword evidence="1" id="KW-0472">Membrane</keyword>
<comment type="caution">
    <text evidence="2">The sequence shown here is derived from an EMBL/GenBank/DDBJ whole genome shotgun (WGS) entry which is preliminary data.</text>
</comment>
<name>A0A433RVX7_9BACL</name>
<evidence type="ECO:0000313" key="3">
    <source>
        <dbReference type="Proteomes" id="UP000288623"/>
    </source>
</evidence>
<feature type="transmembrane region" description="Helical" evidence="1">
    <location>
        <begin position="68"/>
        <end position="90"/>
    </location>
</feature>
<evidence type="ECO:0000313" key="2">
    <source>
        <dbReference type="EMBL" id="RUS57457.1"/>
    </source>
</evidence>
<keyword evidence="3" id="KW-1185">Reference proteome</keyword>
<reference evidence="2 3" key="1">
    <citation type="submission" date="2014-11" db="EMBL/GenBank/DDBJ databases">
        <title>Genome sequence and analysis of novel Kurthia sp.</title>
        <authorList>
            <person name="Lawson J.N."/>
            <person name="Gonzalez J.E."/>
            <person name="Rinauldi L."/>
            <person name="Xuan Z."/>
            <person name="Firman A."/>
            <person name="Shaddox L."/>
            <person name="Trudeau A."/>
            <person name="Shah S."/>
            <person name="Reiman D."/>
        </authorList>
    </citation>
    <scope>NUCLEOTIDE SEQUENCE [LARGE SCALE GENOMIC DNA]</scope>
    <source>
        <strain evidence="2 3">3B1D</strain>
    </source>
</reference>
<gene>
    <name evidence="2" type="ORF">QI30_05915</name>
</gene>
<proteinExistence type="predicted"/>
<keyword evidence="1" id="KW-0812">Transmembrane</keyword>
<feature type="transmembrane region" description="Helical" evidence="1">
    <location>
        <begin position="7"/>
        <end position="30"/>
    </location>
</feature>
<organism evidence="2 3">
    <name type="scientific">Candidatus Kurthia intestinigallinarum</name>
    <dbReference type="NCBI Taxonomy" id="1562256"/>
    <lineage>
        <taxon>Bacteria</taxon>
        <taxon>Bacillati</taxon>
        <taxon>Bacillota</taxon>
        <taxon>Bacilli</taxon>
        <taxon>Bacillales</taxon>
        <taxon>Caryophanaceae</taxon>
        <taxon>Kurthia</taxon>
    </lineage>
</organism>
<evidence type="ECO:0000256" key="1">
    <source>
        <dbReference type="SAM" id="Phobius"/>
    </source>
</evidence>
<dbReference type="AlphaFoldDB" id="A0A433RVX7"/>
<dbReference type="Proteomes" id="UP000288623">
    <property type="component" value="Unassembled WGS sequence"/>
</dbReference>